<evidence type="ECO:0000313" key="2">
    <source>
        <dbReference type="EMBL" id="AUN32787.1"/>
    </source>
</evidence>
<accession>A0A2K9NI70</accession>
<organism evidence="2 3">
    <name type="scientific">Niveispirillum cyanobacteriorum</name>
    <dbReference type="NCBI Taxonomy" id="1612173"/>
    <lineage>
        <taxon>Bacteria</taxon>
        <taxon>Pseudomonadati</taxon>
        <taxon>Pseudomonadota</taxon>
        <taxon>Alphaproteobacteria</taxon>
        <taxon>Rhodospirillales</taxon>
        <taxon>Azospirillaceae</taxon>
        <taxon>Niveispirillum</taxon>
    </lineage>
</organism>
<dbReference type="InterPro" id="IPR011726">
    <property type="entry name" value="KdpF"/>
</dbReference>
<evidence type="ECO:0000256" key="1">
    <source>
        <dbReference type="SAM" id="Phobius"/>
    </source>
</evidence>
<keyword evidence="1" id="KW-1133">Transmembrane helix</keyword>
<dbReference type="GO" id="GO:0008556">
    <property type="term" value="F:P-type potassium transmembrane transporter activity"/>
    <property type="evidence" value="ECO:0007669"/>
    <property type="project" value="InterPro"/>
</dbReference>
<dbReference type="EMBL" id="CP025612">
    <property type="protein sequence ID" value="AUN32787.1"/>
    <property type="molecule type" value="Genomic_DNA"/>
</dbReference>
<sequence length="28" mass="3114">MLDLILGVATAVGLALYLIHVLCRPERY</sequence>
<dbReference type="Proteomes" id="UP000234752">
    <property type="component" value="Chromosome eg_2"/>
</dbReference>
<keyword evidence="1" id="KW-0472">Membrane</keyword>
<name>A0A2K9NI70_9PROT</name>
<reference evidence="2 3" key="1">
    <citation type="submission" date="2017-12" db="EMBL/GenBank/DDBJ databases">
        <title>Genomes of bacteria within cyanobacterial aggregates.</title>
        <authorList>
            <person name="Cai H."/>
        </authorList>
    </citation>
    <scope>NUCLEOTIDE SEQUENCE [LARGE SCALE GENOMIC DNA]</scope>
    <source>
        <strain evidence="2 3">TH16</strain>
    </source>
</reference>
<proteinExistence type="predicted"/>
<dbReference type="KEGG" id="ncb:C0V82_21030"/>
<dbReference type="AlphaFoldDB" id="A0A2K9NI70"/>
<protein>
    <submittedName>
        <fullName evidence="2">K(+)-transporting ATPase subunit F</fullName>
    </submittedName>
</protein>
<dbReference type="Pfam" id="PF09604">
    <property type="entry name" value="Potass_KdpF"/>
    <property type="match status" value="1"/>
</dbReference>
<feature type="transmembrane region" description="Helical" evidence="1">
    <location>
        <begin position="6"/>
        <end position="23"/>
    </location>
</feature>
<keyword evidence="1" id="KW-0812">Transmembrane</keyword>
<dbReference type="GO" id="GO:0005886">
    <property type="term" value="C:plasma membrane"/>
    <property type="evidence" value="ECO:0007669"/>
    <property type="project" value="InterPro"/>
</dbReference>
<gene>
    <name evidence="2" type="ORF">C0V82_21030</name>
</gene>
<evidence type="ECO:0000313" key="3">
    <source>
        <dbReference type="Proteomes" id="UP000234752"/>
    </source>
</evidence>
<keyword evidence="3" id="KW-1185">Reference proteome</keyword>